<gene>
    <name evidence="1" type="ORF">I8751_25220</name>
</gene>
<dbReference type="AlphaFoldDB" id="A0A8J7HI98"/>
<dbReference type="Proteomes" id="UP000599391">
    <property type="component" value="Unassembled WGS sequence"/>
</dbReference>
<protein>
    <submittedName>
        <fullName evidence="1">Uncharacterized protein</fullName>
    </submittedName>
</protein>
<dbReference type="EMBL" id="JAECZB010000096">
    <property type="protein sequence ID" value="MBH8555584.1"/>
    <property type="molecule type" value="Genomic_DNA"/>
</dbReference>
<proteinExistence type="predicted"/>
<reference evidence="1 2" key="1">
    <citation type="journal article" date="2021" name="Int. J. Syst. Evol. Microbiol.">
        <title>Amazonocrinis nigriterrae gen. nov., sp. nov., Atlanticothrix silvestris gen. nov., sp. nov. and Dendronalium phyllosphericum gen. nov., sp. nov., nostocacean cyanobacteria from Brazilian environments.</title>
        <authorList>
            <person name="Alvarenga D.O."/>
            <person name="Andreote A.P.D."/>
            <person name="Branco L.H.Z."/>
            <person name="Delbaje E."/>
            <person name="Cruz R.B."/>
            <person name="Varani A.M."/>
            <person name="Fiore M.F."/>
        </authorList>
    </citation>
    <scope>NUCLEOTIDE SEQUENCE [LARGE SCALE GENOMIC DNA]</scope>
    <source>
        <strain evidence="1 2">CENA357</strain>
    </source>
</reference>
<comment type="caution">
    <text evidence="1">The sequence shown here is derived from an EMBL/GenBank/DDBJ whole genome shotgun (WGS) entry which is preliminary data.</text>
</comment>
<evidence type="ECO:0000313" key="1">
    <source>
        <dbReference type="EMBL" id="MBH8555584.1"/>
    </source>
</evidence>
<name>A0A8J7HI98_9CYAN</name>
<accession>A0A8J7HI98</accession>
<organism evidence="1 2">
    <name type="scientific">Atlanticothrix silvestris CENA357</name>
    <dbReference type="NCBI Taxonomy" id="1725252"/>
    <lineage>
        <taxon>Bacteria</taxon>
        <taxon>Bacillati</taxon>
        <taxon>Cyanobacteriota</taxon>
        <taxon>Cyanophyceae</taxon>
        <taxon>Nostocales</taxon>
        <taxon>Nodulariaceae</taxon>
        <taxon>Atlanticothrix</taxon>
        <taxon>Atlanticothrix silvestris</taxon>
    </lineage>
</organism>
<sequence length="54" mass="6770">MQLLDCFFSNFRWYRRLLGGSWWQVEVPLFDGSQIVWVRHMPESKFYIIHKEEY</sequence>
<keyword evidence="2" id="KW-1185">Reference proteome</keyword>
<evidence type="ECO:0000313" key="2">
    <source>
        <dbReference type="Proteomes" id="UP000599391"/>
    </source>
</evidence>